<feature type="transmembrane region" description="Helical" evidence="2">
    <location>
        <begin position="85"/>
        <end position="108"/>
    </location>
</feature>
<proteinExistence type="predicted"/>
<dbReference type="InterPro" id="IPR036013">
    <property type="entry name" value="Band_7/SPFH_dom_sf"/>
</dbReference>
<comment type="subcellular location">
    <subcellularLocation>
        <location evidence="1">Membrane</location>
        <topology evidence="1">Single-pass membrane protein</topology>
    </subcellularLocation>
</comment>
<dbReference type="AlphaFoldDB" id="A0A2S8G0R0"/>
<feature type="transmembrane region" description="Helical" evidence="2">
    <location>
        <begin position="123"/>
        <end position="140"/>
    </location>
</feature>
<gene>
    <name evidence="4" type="ORF">C5Y98_08075</name>
</gene>
<evidence type="ECO:0000313" key="4">
    <source>
        <dbReference type="EMBL" id="PQO38035.1"/>
    </source>
</evidence>
<keyword evidence="2" id="KW-1133">Transmembrane helix</keyword>
<dbReference type="EMBL" id="PUIB01000011">
    <property type="protein sequence ID" value="PQO38035.1"/>
    <property type="molecule type" value="Genomic_DNA"/>
</dbReference>
<dbReference type="SUPFAM" id="SSF117892">
    <property type="entry name" value="Band 7/SPFH domain"/>
    <property type="match status" value="1"/>
</dbReference>
<reference evidence="4 5" key="1">
    <citation type="submission" date="2018-02" db="EMBL/GenBank/DDBJ databases">
        <title>Comparative genomes isolates from brazilian mangrove.</title>
        <authorList>
            <person name="Araujo J.E."/>
            <person name="Taketani R.G."/>
            <person name="Silva M.C.P."/>
            <person name="Loureco M.V."/>
            <person name="Andreote F.D."/>
        </authorList>
    </citation>
    <scope>NUCLEOTIDE SEQUENCE [LARGE SCALE GENOMIC DNA]</scope>
    <source>
        <strain evidence="4 5">NAP PRIS-MGV</strain>
    </source>
</reference>
<evidence type="ECO:0000256" key="1">
    <source>
        <dbReference type="ARBA" id="ARBA00004167"/>
    </source>
</evidence>
<evidence type="ECO:0000259" key="3">
    <source>
        <dbReference type="SMART" id="SM00244"/>
    </source>
</evidence>
<dbReference type="InterPro" id="IPR001107">
    <property type="entry name" value="Band_7"/>
</dbReference>
<dbReference type="RefSeq" id="WP_105353099.1">
    <property type="nucleotide sequence ID" value="NZ_PUIB01000011.1"/>
</dbReference>
<organism evidence="4 5">
    <name type="scientific">Blastopirellula marina</name>
    <dbReference type="NCBI Taxonomy" id="124"/>
    <lineage>
        <taxon>Bacteria</taxon>
        <taxon>Pseudomonadati</taxon>
        <taxon>Planctomycetota</taxon>
        <taxon>Planctomycetia</taxon>
        <taxon>Pirellulales</taxon>
        <taxon>Pirellulaceae</taxon>
        <taxon>Blastopirellula</taxon>
    </lineage>
</organism>
<accession>A0A2S8G0R0</accession>
<keyword evidence="2" id="KW-0812">Transmembrane</keyword>
<feature type="domain" description="Band 7" evidence="3">
    <location>
        <begin position="288"/>
        <end position="482"/>
    </location>
</feature>
<evidence type="ECO:0000313" key="5">
    <source>
        <dbReference type="Proteomes" id="UP000239388"/>
    </source>
</evidence>
<dbReference type="SMART" id="SM00244">
    <property type="entry name" value="PHB"/>
    <property type="match status" value="1"/>
</dbReference>
<keyword evidence="2" id="KW-0472">Membrane</keyword>
<feature type="transmembrane region" description="Helical" evidence="2">
    <location>
        <begin position="46"/>
        <end position="64"/>
    </location>
</feature>
<feature type="transmembrane region" description="Helical" evidence="2">
    <location>
        <begin position="20"/>
        <end position="40"/>
    </location>
</feature>
<dbReference type="PANTHER" id="PTHR42911">
    <property type="entry name" value="MODULATOR OF FTSH PROTEASE HFLC"/>
    <property type="match status" value="1"/>
</dbReference>
<dbReference type="Gene3D" id="3.30.479.30">
    <property type="entry name" value="Band 7 domain"/>
    <property type="match status" value="1"/>
</dbReference>
<sequence length="602" mass="66755">MNQETHLVVPPDANNEIERWLSQLLWIVGVSAAMTFGYAFYSESALFRGVGLQLLLMAITLWSTKRVLKIPRDREMPQAEIVERWSLHFIFTASPLVLLLIGVLMSLLVGRVEVARPLSPQEIATSAILAVLAASLWTALGKITQGSAVSAGNWLHSVIMTLHEARIGWFAAAFVQLASSMFPAISQWLAVVIQVYLVVVISESLFRLILAWFRLERIGGESEEAWPDPLDSMIREICFSSWNPLDTFFRIAESRFGVSLRSSWSIRYFRRAVPIALLLVVLLCWLSTAVVVVQPDQLALCERIGQIDPAPLEPGLHVIYPWPLGKVRRTSVGHVQTVQIGFTQPVDEAAVIADRPRSLLWTDPHANEFALVLGTQSELISINAQIYFQVGRSVEQLKDYLVLHADPVGTLEAIAYQVLREETQHATLDQILSENRQAFSDRISAKVAQKVNQMQLGIEIVEVSLLSLHPPVEAATAYLDVSNAESDAQRLVIEARGNAEAKLLTAQKESTALVAAAKQEAAKRIGLAGQEASHFEEASKAYQAAPETYRVRLWFDTYENTLPGKQVYIIDDQLEDVLITEPNAKVNPTVIGLPTTPKSSSN</sequence>
<name>A0A2S8G0R0_9BACT</name>
<feature type="transmembrane region" description="Helical" evidence="2">
    <location>
        <begin position="191"/>
        <end position="213"/>
    </location>
</feature>
<dbReference type="GO" id="GO:0016020">
    <property type="term" value="C:membrane"/>
    <property type="evidence" value="ECO:0007669"/>
    <property type="project" value="UniProtKB-SubCell"/>
</dbReference>
<dbReference type="OrthoDB" id="9812991at2"/>
<comment type="caution">
    <text evidence="4">The sequence shown here is derived from an EMBL/GenBank/DDBJ whole genome shotgun (WGS) entry which is preliminary data.</text>
</comment>
<evidence type="ECO:0000256" key="2">
    <source>
        <dbReference type="SAM" id="Phobius"/>
    </source>
</evidence>
<feature type="transmembrane region" description="Helical" evidence="2">
    <location>
        <begin position="272"/>
        <end position="293"/>
    </location>
</feature>
<dbReference type="Proteomes" id="UP000239388">
    <property type="component" value="Unassembled WGS sequence"/>
</dbReference>
<protein>
    <recommendedName>
        <fullName evidence="3">Band 7 domain-containing protein</fullName>
    </recommendedName>
</protein>
<dbReference type="PANTHER" id="PTHR42911:SF1">
    <property type="entry name" value="MODULATOR OF FTSH PROTEASE HFLC"/>
    <property type="match status" value="1"/>
</dbReference>
<dbReference type="Pfam" id="PF01145">
    <property type="entry name" value="Band_7"/>
    <property type="match status" value="1"/>
</dbReference>